<evidence type="ECO:0000256" key="4">
    <source>
        <dbReference type="HAMAP-Rule" id="MF_00295"/>
    </source>
</evidence>
<dbReference type="PIRSF" id="PIRSF000450">
    <property type="entry name" value="H_ser_succinyltr"/>
    <property type="match status" value="1"/>
</dbReference>
<keyword evidence="1 4" id="KW-0028">Amino-acid biosynthesis</keyword>
<feature type="site" description="Important for substrate specificity" evidence="4">
    <location>
        <position position="158"/>
    </location>
</feature>
<gene>
    <name evidence="5" type="ORF">ACFQ3L_04645</name>
</gene>
<dbReference type="GO" id="GO:0008899">
    <property type="term" value="F:homoserine O-succinyltransferase activity"/>
    <property type="evidence" value="ECO:0007669"/>
    <property type="project" value="UniProtKB-EC"/>
</dbReference>
<comment type="function">
    <text evidence="4">Transfers an acetyl group from acetyl-CoA to L-serine, forming acetyl-L-serine.</text>
</comment>
<keyword evidence="3 4" id="KW-0012">Acyltransferase</keyword>
<comment type="pathway">
    <text evidence="4">Amino-acid biosynthesis; L-cysteine biosynthesis; L-cysteine from L-serine: step 1/2.</text>
</comment>
<keyword evidence="6" id="KW-1185">Reference proteome</keyword>
<proteinExistence type="inferred from homology"/>
<name>A0ABW4B766_9LACO</name>
<dbReference type="EC" id="2.3.1.30" evidence="4"/>
<organism evidence="5 6">
    <name type="scientific">Lacticaseibacillus jixianensis</name>
    <dbReference type="NCBI Taxonomy" id="2486012"/>
    <lineage>
        <taxon>Bacteria</taxon>
        <taxon>Bacillati</taxon>
        <taxon>Bacillota</taxon>
        <taxon>Bacilli</taxon>
        <taxon>Lactobacillales</taxon>
        <taxon>Lactobacillaceae</taxon>
        <taxon>Lacticaseibacillus</taxon>
    </lineage>
</organism>
<dbReference type="Pfam" id="PF04204">
    <property type="entry name" value="HTS"/>
    <property type="match status" value="1"/>
</dbReference>
<reference evidence="6" key="1">
    <citation type="journal article" date="2019" name="Int. J. Syst. Evol. Microbiol.">
        <title>The Global Catalogue of Microorganisms (GCM) 10K type strain sequencing project: providing services to taxonomists for standard genome sequencing and annotation.</title>
        <authorList>
            <consortium name="The Broad Institute Genomics Platform"/>
            <consortium name="The Broad Institute Genome Sequencing Center for Infectious Disease"/>
            <person name="Wu L."/>
            <person name="Ma J."/>
        </authorList>
    </citation>
    <scope>NUCLEOTIDE SEQUENCE [LARGE SCALE GENOMIC DNA]</scope>
    <source>
        <strain evidence="6">CCM 8911</strain>
    </source>
</reference>
<feature type="active site" description="Acyl-thioester intermediate" evidence="4">
    <location>
        <position position="109"/>
    </location>
</feature>
<evidence type="ECO:0000256" key="3">
    <source>
        <dbReference type="ARBA" id="ARBA00023315"/>
    </source>
</evidence>
<dbReference type="InterPro" id="IPR029062">
    <property type="entry name" value="Class_I_gatase-like"/>
</dbReference>
<accession>A0ABW4B766</accession>
<dbReference type="InterPro" id="IPR033752">
    <property type="entry name" value="MetA_family"/>
</dbReference>
<dbReference type="RefSeq" id="WP_125585440.1">
    <property type="nucleotide sequence ID" value="NZ_JBHTMO010000012.1"/>
</dbReference>
<dbReference type="Gene3D" id="3.40.50.880">
    <property type="match status" value="1"/>
</dbReference>
<feature type="binding site" evidence="4">
    <location>
        <position position="130"/>
    </location>
    <ligand>
        <name>substrate</name>
    </ligand>
</feature>
<evidence type="ECO:0000313" key="6">
    <source>
        <dbReference type="Proteomes" id="UP001597249"/>
    </source>
</evidence>
<feature type="active site" description="Proton acceptor" evidence="4">
    <location>
        <position position="201"/>
    </location>
</feature>
<protein>
    <recommendedName>
        <fullName evidence="4">Serine O-acetyltransferase</fullName>
        <shortName evidence="4">SAT</shortName>
        <ecNumber evidence="4">2.3.1.30</ecNumber>
    </recommendedName>
</protein>
<dbReference type="PANTHER" id="PTHR20919">
    <property type="entry name" value="HOMOSERINE O-SUCCINYLTRANSFERASE"/>
    <property type="match status" value="1"/>
</dbReference>
<dbReference type="SUPFAM" id="SSF52317">
    <property type="entry name" value="Class I glutamine amidotransferase-like"/>
    <property type="match status" value="1"/>
</dbReference>
<feature type="binding site" evidence="4">
    <location>
        <position position="215"/>
    </location>
    <ligand>
        <name>substrate</name>
    </ligand>
</feature>
<dbReference type="PANTHER" id="PTHR20919:SF0">
    <property type="entry name" value="HOMOSERINE O-SUCCINYLTRANSFERASE"/>
    <property type="match status" value="1"/>
</dbReference>
<comment type="catalytic activity">
    <reaction evidence="4">
        <text>L-serine + acetyl-CoA = O-acetyl-L-serine + CoA</text>
        <dbReference type="Rhea" id="RHEA:24560"/>
        <dbReference type="ChEBI" id="CHEBI:33384"/>
        <dbReference type="ChEBI" id="CHEBI:57287"/>
        <dbReference type="ChEBI" id="CHEBI:57288"/>
        <dbReference type="ChEBI" id="CHEBI:58340"/>
        <dbReference type="EC" id="2.3.1.30"/>
    </reaction>
</comment>
<keyword evidence="2 4" id="KW-0808">Transferase</keyword>
<dbReference type="EMBL" id="JBHTMO010000012">
    <property type="protein sequence ID" value="MFD1392879.1"/>
    <property type="molecule type" value="Genomic_DNA"/>
</dbReference>
<keyword evidence="4" id="KW-0198">Cysteine biosynthesis</keyword>
<comment type="similarity">
    <text evidence="4">Belongs to the MetA family.</text>
</comment>
<feature type="active site" evidence="4">
    <location>
        <position position="203"/>
    </location>
</feature>
<comment type="subcellular location">
    <subcellularLocation>
        <location evidence="4">Cytoplasm</location>
    </subcellularLocation>
</comment>
<keyword evidence="4" id="KW-0963">Cytoplasm</keyword>
<feature type="site" description="Important for acyl-CoA specificity" evidence="4">
    <location>
        <position position="78"/>
    </location>
</feature>
<evidence type="ECO:0000256" key="2">
    <source>
        <dbReference type="ARBA" id="ARBA00022679"/>
    </source>
</evidence>
<dbReference type="Proteomes" id="UP001597249">
    <property type="component" value="Unassembled WGS sequence"/>
</dbReference>
<comment type="caution">
    <text evidence="5">The sequence shown here is derived from an EMBL/GenBank/DDBJ whole genome shotgun (WGS) entry which is preliminary data.</text>
</comment>
<evidence type="ECO:0000256" key="1">
    <source>
        <dbReference type="ARBA" id="ARBA00022605"/>
    </source>
</evidence>
<comment type="caution">
    <text evidence="4">Lacks conserved residue(s) required for the propagation of feature annotation.</text>
</comment>
<dbReference type="HAMAP" id="MF_00295">
    <property type="entry name" value="MetA_acyltransf"/>
    <property type="match status" value="1"/>
</dbReference>
<sequence length="271" mass="30647">MRPLQIGILNVMHDKAATNARFTKVLTHAGRPVALHFYYPKTHYPSGAPAEVAAILAPLDLAAAERMDGFVITGAPIEQLAFADVTYIAEVQALMAALAGRAVPQLYLCWGGMAALDYFYGIEKHLLPHKLFGVYRERRLAPAPLLAGLPDEFYAAHARYAEMDRGQIEADARLHLEATTASGELLLVDRPEANQTFMFAHLEYGREGLLHEYQREVTAHPERQYLRPAHYFTDPQTMSGPQFRWEETQHVFFDRWVDRVWAKREAKEVSA</sequence>
<evidence type="ECO:0000313" key="5">
    <source>
        <dbReference type="EMBL" id="MFD1392879.1"/>
    </source>
</evidence>